<proteinExistence type="predicted"/>
<dbReference type="Proteomes" id="UP000289703">
    <property type="component" value="Unassembled WGS sequence"/>
</dbReference>
<organism evidence="1 2">
    <name type="scientific">Ancylomarina salipaludis</name>
    <dbReference type="NCBI Taxonomy" id="2501299"/>
    <lineage>
        <taxon>Bacteria</taxon>
        <taxon>Pseudomonadati</taxon>
        <taxon>Bacteroidota</taxon>
        <taxon>Bacteroidia</taxon>
        <taxon>Marinilabiliales</taxon>
        <taxon>Marinifilaceae</taxon>
        <taxon>Ancylomarina</taxon>
    </lineage>
</organism>
<gene>
    <name evidence="1" type="ORF">EO244_12300</name>
</gene>
<evidence type="ECO:0000313" key="1">
    <source>
        <dbReference type="EMBL" id="RXQ91524.1"/>
    </source>
</evidence>
<keyword evidence="2" id="KW-1185">Reference proteome</keyword>
<evidence type="ECO:0000313" key="2">
    <source>
        <dbReference type="Proteomes" id="UP000289703"/>
    </source>
</evidence>
<name>A0A4V1MZY1_9BACT</name>
<accession>A0A4V1MZY1</accession>
<dbReference type="RefSeq" id="WP_129254976.1">
    <property type="nucleotide sequence ID" value="NZ_SAXA01000011.1"/>
</dbReference>
<comment type="caution">
    <text evidence="1">The sequence shown here is derived from an EMBL/GenBank/DDBJ whole genome shotgun (WGS) entry which is preliminary data.</text>
</comment>
<reference evidence="1 2" key="1">
    <citation type="submission" date="2019-01" db="EMBL/GenBank/DDBJ databases">
        <title>Ancylomarina salipaludis sp. nov., isolated from a salt marsh.</title>
        <authorList>
            <person name="Yoon J.-H."/>
        </authorList>
    </citation>
    <scope>NUCLEOTIDE SEQUENCE [LARGE SCALE GENOMIC DNA]</scope>
    <source>
        <strain evidence="1 2">SHSM-M15</strain>
    </source>
</reference>
<sequence>MKKLVLIFGMVGILLSSCSNDDYFDENVNVLKKSNTPKNVLSAKDKEENLVTFAKILSKATYERKDVREFLKTESLKQFDKNYDVLYFLIKDEIINGRSFKDILISYSSEEIMEEIETNIPLLNILIPEIMFFNINSENLNTEDKEIPVVVSQESETTLFLNGKKELSLQKGDVPDFHVFVVNENSRVVAPVAETGNVKSGANKSITFKSPNFDGSLQNQSRIKSVDSHITIVGGKALEAYNYFNKDDGSIYQKAFQRDYVYYGITPLNQTGSLNRSVSEYLSFIEINPKTYFRVANQTSTGTNSDDPVIKDYTTSQEKRTLSSEELLDRMWTKGAYEFRFEVITSKNQHPQIIYVPFKPNEIWNFNITHTYEHSTFFRHSKNTYKIDPNNFTSKPVYLGADEISLGSWHLSEESLYRYINIVEEDESVNITSTKTYEFSHVLTCKFNGDYKLEVGVGKAKVSEGISAEVTSTNTTKESKTVVTVRKEGSDALGSIKIYYYNPIVDQRFTYQACSMPIYNTGYVKFGLTVK</sequence>
<dbReference type="PROSITE" id="PS51257">
    <property type="entry name" value="PROKAR_LIPOPROTEIN"/>
    <property type="match status" value="1"/>
</dbReference>
<dbReference type="OrthoDB" id="644302at2"/>
<dbReference type="EMBL" id="SAXA01000011">
    <property type="protein sequence ID" value="RXQ91524.1"/>
    <property type="molecule type" value="Genomic_DNA"/>
</dbReference>
<dbReference type="AlphaFoldDB" id="A0A4V1MZY1"/>
<protein>
    <submittedName>
        <fullName evidence="1">Uncharacterized protein</fullName>
    </submittedName>
</protein>